<feature type="domain" description="DUF3817" evidence="7">
    <location>
        <begin position="19"/>
        <end position="92"/>
    </location>
</feature>
<dbReference type="EMBL" id="CAEZWM010000053">
    <property type="protein sequence ID" value="CAB4654151.1"/>
    <property type="molecule type" value="Genomic_DNA"/>
</dbReference>
<dbReference type="GO" id="GO:0005886">
    <property type="term" value="C:plasma membrane"/>
    <property type="evidence" value="ECO:0007669"/>
    <property type="project" value="UniProtKB-SubCell"/>
</dbReference>
<dbReference type="Pfam" id="PF12823">
    <property type="entry name" value="DUF3817"/>
    <property type="match status" value="1"/>
</dbReference>
<keyword evidence="2" id="KW-1003">Cell membrane</keyword>
<feature type="transmembrane region" description="Helical" evidence="6">
    <location>
        <begin position="73"/>
        <end position="93"/>
    </location>
</feature>
<evidence type="ECO:0000256" key="1">
    <source>
        <dbReference type="ARBA" id="ARBA00004651"/>
    </source>
</evidence>
<sequence length="109" mass="12024">MPDFAGETSTELERKAASLKWIALLETITYVILFYFWIISPSASGKAITGFFHGLIWMAFVAMTLMITPDIGWSWGFAAAGVLTGPIGGLIVWHRIRSGGVPYKGKNNW</sequence>
<evidence type="ECO:0000256" key="5">
    <source>
        <dbReference type="ARBA" id="ARBA00023136"/>
    </source>
</evidence>
<evidence type="ECO:0000256" key="6">
    <source>
        <dbReference type="SAM" id="Phobius"/>
    </source>
</evidence>
<protein>
    <submittedName>
        <fullName evidence="9">Unannotated protein</fullName>
    </submittedName>
</protein>
<organism evidence="9">
    <name type="scientific">freshwater metagenome</name>
    <dbReference type="NCBI Taxonomy" id="449393"/>
    <lineage>
        <taxon>unclassified sequences</taxon>
        <taxon>metagenomes</taxon>
        <taxon>ecological metagenomes</taxon>
    </lineage>
</organism>
<dbReference type="EMBL" id="CAEZZU010000102">
    <property type="protein sequence ID" value="CAB4779676.1"/>
    <property type="molecule type" value="Genomic_DNA"/>
</dbReference>
<comment type="subcellular location">
    <subcellularLocation>
        <location evidence="1">Cell membrane</location>
        <topology evidence="1">Multi-pass membrane protein</topology>
    </subcellularLocation>
</comment>
<gene>
    <name evidence="8" type="ORF">UFOPK2242_00579</name>
    <name evidence="9" type="ORF">UFOPK2925_00775</name>
    <name evidence="10" type="ORF">UFOPK4071_00571</name>
</gene>
<evidence type="ECO:0000256" key="3">
    <source>
        <dbReference type="ARBA" id="ARBA00022692"/>
    </source>
</evidence>
<evidence type="ECO:0000256" key="2">
    <source>
        <dbReference type="ARBA" id="ARBA00022475"/>
    </source>
</evidence>
<reference evidence="9" key="1">
    <citation type="submission" date="2020-05" db="EMBL/GenBank/DDBJ databases">
        <authorList>
            <person name="Chiriac C."/>
            <person name="Salcher M."/>
            <person name="Ghai R."/>
            <person name="Kavagutti S V."/>
        </authorList>
    </citation>
    <scope>NUCLEOTIDE SEQUENCE</scope>
</reference>
<accession>A0A6J6W8M1</accession>
<evidence type="ECO:0000256" key="4">
    <source>
        <dbReference type="ARBA" id="ARBA00022989"/>
    </source>
</evidence>
<dbReference type="InterPro" id="IPR023845">
    <property type="entry name" value="DUF3817_TM"/>
</dbReference>
<dbReference type="AlphaFoldDB" id="A0A6J6W8M1"/>
<keyword evidence="5 6" id="KW-0472">Membrane</keyword>
<keyword evidence="3 6" id="KW-0812">Transmembrane</keyword>
<keyword evidence="4 6" id="KW-1133">Transmembrane helix</keyword>
<proteinExistence type="predicted"/>
<feature type="transmembrane region" description="Helical" evidence="6">
    <location>
        <begin position="20"/>
        <end position="38"/>
    </location>
</feature>
<evidence type="ECO:0000313" key="9">
    <source>
        <dbReference type="EMBL" id="CAB4779676.1"/>
    </source>
</evidence>
<evidence type="ECO:0000259" key="7">
    <source>
        <dbReference type="Pfam" id="PF12823"/>
    </source>
</evidence>
<evidence type="ECO:0000313" key="10">
    <source>
        <dbReference type="EMBL" id="CAB5008163.1"/>
    </source>
</evidence>
<evidence type="ECO:0000313" key="8">
    <source>
        <dbReference type="EMBL" id="CAB4654151.1"/>
    </source>
</evidence>
<dbReference type="EMBL" id="CAFBPF010000054">
    <property type="protein sequence ID" value="CAB5008163.1"/>
    <property type="molecule type" value="Genomic_DNA"/>
</dbReference>
<feature type="transmembrane region" description="Helical" evidence="6">
    <location>
        <begin position="50"/>
        <end position="67"/>
    </location>
</feature>
<name>A0A6J6W8M1_9ZZZZ</name>